<comment type="caution">
    <text evidence="1">The sequence shown here is derived from an EMBL/GenBank/DDBJ whole genome shotgun (WGS) entry which is preliminary data.</text>
</comment>
<proteinExistence type="predicted"/>
<evidence type="ECO:0000313" key="1">
    <source>
        <dbReference type="EMBL" id="EQD72943.1"/>
    </source>
</evidence>
<protein>
    <submittedName>
        <fullName evidence="1">Conjugal transfer protein TrbG/VirB9/CagX</fullName>
    </submittedName>
</protein>
<reference evidence="1" key="1">
    <citation type="submission" date="2013-08" db="EMBL/GenBank/DDBJ databases">
        <authorList>
            <person name="Mendez C."/>
            <person name="Richter M."/>
            <person name="Ferrer M."/>
            <person name="Sanchez J."/>
        </authorList>
    </citation>
    <scope>NUCLEOTIDE SEQUENCE</scope>
</reference>
<organism evidence="1">
    <name type="scientific">mine drainage metagenome</name>
    <dbReference type="NCBI Taxonomy" id="410659"/>
    <lineage>
        <taxon>unclassified sequences</taxon>
        <taxon>metagenomes</taxon>
        <taxon>ecological metagenomes</taxon>
    </lineage>
</organism>
<reference evidence="1" key="2">
    <citation type="journal article" date="2014" name="ISME J.">
        <title>Microbial stratification in low pH oxic and suboxic macroscopic growths along an acid mine drainage.</title>
        <authorList>
            <person name="Mendez-Garcia C."/>
            <person name="Mesa V."/>
            <person name="Sprenger R.R."/>
            <person name="Richter M."/>
            <person name="Diez M.S."/>
            <person name="Solano J."/>
            <person name="Bargiela R."/>
            <person name="Golyshina O.V."/>
            <person name="Manteca A."/>
            <person name="Ramos J.L."/>
            <person name="Gallego J.R."/>
            <person name="Llorente I."/>
            <person name="Martins Dos Santos V.A."/>
            <person name="Jensen O.N."/>
            <person name="Pelaez A.I."/>
            <person name="Sanchez J."/>
            <person name="Ferrer M."/>
        </authorList>
    </citation>
    <scope>NUCLEOTIDE SEQUENCE</scope>
</reference>
<name>T1BWD5_9ZZZZ</name>
<feature type="non-terminal residue" evidence="1">
    <location>
        <position position="51"/>
    </location>
</feature>
<accession>T1BWD5</accession>
<sequence>MPPGIGYHDLPAIFGLEGKTYLLNSRFKNGYYIVDSLPAQLRLIDGVGSDS</sequence>
<dbReference type="Gene3D" id="2.60.40.2500">
    <property type="match status" value="1"/>
</dbReference>
<dbReference type="EMBL" id="AUZX01003785">
    <property type="protein sequence ID" value="EQD72943.1"/>
    <property type="molecule type" value="Genomic_DNA"/>
</dbReference>
<gene>
    <name evidence="1" type="ORF">B1A_05200</name>
</gene>
<dbReference type="AlphaFoldDB" id="T1BWD5"/>
<dbReference type="InterPro" id="IPR038161">
    <property type="entry name" value="VirB9/CagX/TrbG_C_sf"/>
</dbReference>